<feature type="transmembrane region" description="Helical" evidence="9">
    <location>
        <begin position="159"/>
        <end position="180"/>
    </location>
</feature>
<keyword evidence="2 8" id="KW-0812">Transmembrane</keyword>
<keyword evidence="7 8" id="KW-0807">Transducer</keyword>
<evidence type="ECO:0000256" key="4">
    <source>
        <dbReference type="ARBA" id="ARBA00023040"/>
    </source>
</evidence>
<keyword evidence="4 8" id="KW-0297">G-protein coupled receptor</keyword>
<dbReference type="PANTHER" id="PTHR24238:SF47">
    <property type="entry name" value="ECDYSTEROIDS_DOPAMINE RECEPTOR-RELATED"/>
    <property type="match status" value="1"/>
</dbReference>
<dbReference type="CDD" id="cd00637">
    <property type="entry name" value="7tm_classA_rhodopsin-like"/>
    <property type="match status" value="1"/>
</dbReference>
<keyword evidence="5 9" id="KW-0472">Membrane</keyword>
<accession>A0A8B6EAF8</accession>
<dbReference type="PRINTS" id="PR00237">
    <property type="entry name" value="GPCRRHODOPSN"/>
</dbReference>
<feature type="transmembrane region" description="Helical" evidence="9">
    <location>
        <begin position="41"/>
        <end position="65"/>
    </location>
</feature>
<evidence type="ECO:0000256" key="5">
    <source>
        <dbReference type="ARBA" id="ARBA00023136"/>
    </source>
</evidence>
<dbReference type="GO" id="GO:0004930">
    <property type="term" value="F:G protein-coupled receptor activity"/>
    <property type="evidence" value="ECO:0007669"/>
    <property type="project" value="UniProtKB-KW"/>
</dbReference>
<keyword evidence="3 9" id="KW-1133">Transmembrane helix</keyword>
<dbReference type="EMBL" id="UYJE01004812">
    <property type="protein sequence ID" value="VDI31642.1"/>
    <property type="molecule type" value="Genomic_DNA"/>
</dbReference>
<evidence type="ECO:0000256" key="1">
    <source>
        <dbReference type="ARBA" id="ARBA00004141"/>
    </source>
</evidence>
<dbReference type="PANTHER" id="PTHR24238">
    <property type="entry name" value="G-PROTEIN COUPLED RECEPTOR"/>
    <property type="match status" value="1"/>
</dbReference>
<evidence type="ECO:0000256" key="2">
    <source>
        <dbReference type="ARBA" id="ARBA00022692"/>
    </source>
</evidence>
<dbReference type="Proteomes" id="UP000596742">
    <property type="component" value="Unassembled WGS sequence"/>
</dbReference>
<feature type="domain" description="G-protein coupled receptors family 1 profile" evidence="10">
    <location>
        <begin position="58"/>
        <end position="348"/>
    </location>
</feature>
<dbReference type="InterPro" id="IPR017452">
    <property type="entry name" value="GPCR_Rhodpsn_7TM"/>
</dbReference>
<keyword evidence="12" id="KW-1185">Reference proteome</keyword>
<dbReference type="Pfam" id="PF00001">
    <property type="entry name" value="7tm_1"/>
    <property type="match status" value="1"/>
</dbReference>
<sequence>MNFDMNSSLNSNSTIITPDEVGTCRISNWLIAKAENDKQPLISVICAIGVLLLTGMIGNGLVIYVYARKPKTTTNRIFILALAILDFLSCTVVIPFEIYDLGHTFTFTRTILCKLARFSEFMLILGAGFTLVAISIDRYVHLCRYKSRLLLTASRAKKVCGFCVFLGLCFAVPLLSFAGLEKIPLYANETNVTACGCTTFKDPNAKSGKIYTYLLMSVFLSALITMLVSYCFIGATLYGRRQGKTRNGLTFITNTEETKRLHKTKAFPEMRKKESFAIGKSTSFSLNGSTFIFLTVTVVFVIGFVPHLSVRVFRFLHLAFNDDTSMDLLYNFLVRSYLINSVSNPFIYSIIHKRFRDELLKTIKSIICCKRKSSLSKSQRSRTNSTNNETSFT</sequence>
<evidence type="ECO:0000259" key="10">
    <source>
        <dbReference type="PROSITE" id="PS50262"/>
    </source>
</evidence>
<feature type="transmembrane region" description="Helical" evidence="9">
    <location>
        <begin position="210"/>
        <end position="238"/>
    </location>
</feature>
<evidence type="ECO:0000256" key="7">
    <source>
        <dbReference type="ARBA" id="ARBA00023224"/>
    </source>
</evidence>
<evidence type="ECO:0000256" key="9">
    <source>
        <dbReference type="SAM" id="Phobius"/>
    </source>
</evidence>
<organism evidence="11 12">
    <name type="scientific">Mytilus galloprovincialis</name>
    <name type="common">Mediterranean mussel</name>
    <dbReference type="NCBI Taxonomy" id="29158"/>
    <lineage>
        <taxon>Eukaryota</taxon>
        <taxon>Metazoa</taxon>
        <taxon>Spiralia</taxon>
        <taxon>Lophotrochozoa</taxon>
        <taxon>Mollusca</taxon>
        <taxon>Bivalvia</taxon>
        <taxon>Autobranchia</taxon>
        <taxon>Pteriomorphia</taxon>
        <taxon>Mytilida</taxon>
        <taxon>Mytiloidea</taxon>
        <taxon>Mytilidae</taxon>
        <taxon>Mytilinae</taxon>
        <taxon>Mytilus</taxon>
    </lineage>
</organism>
<evidence type="ECO:0000256" key="3">
    <source>
        <dbReference type="ARBA" id="ARBA00022989"/>
    </source>
</evidence>
<proteinExistence type="inferred from homology"/>
<comment type="subcellular location">
    <subcellularLocation>
        <location evidence="1">Membrane</location>
        <topology evidence="1">Multi-pass membrane protein</topology>
    </subcellularLocation>
</comment>
<feature type="transmembrane region" description="Helical" evidence="9">
    <location>
        <begin position="290"/>
        <end position="308"/>
    </location>
</feature>
<comment type="similarity">
    <text evidence="8">Belongs to the G-protein coupled receptor 1 family.</text>
</comment>
<dbReference type="AlphaFoldDB" id="A0A8B6EAF8"/>
<gene>
    <name evidence="11" type="ORF">MGAL_10B055683</name>
</gene>
<name>A0A8B6EAF8_MYTGA</name>
<evidence type="ECO:0000256" key="6">
    <source>
        <dbReference type="ARBA" id="ARBA00023170"/>
    </source>
</evidence>
<dbReference type="SMART" id="SM01381">
    <property type="entry name" value="7TM_GPCR_Srsx"/>
    <property type="match status" value="1"/>
</dbReference>
<reference evidence="11" key="1">
    <citation type="submission" date="2018-11" db="EMBL/GenBank/DDBJ databases">
        <authorList>
            <person name="Alioto T."/>
            <person name="Alioto T."/>
        </authorList>
    </citation>
    <scope>NUCLEOTIDE SEQUENCE</scope>
</reference>
<dbReference type="Gene3D" id="1.20.1070.10">
    <property type="entry name" value="Rhodopsin 7-helix transmembrane proteins"/>
    <property type="match status" value="1"/>
</dbReference>
<dbReference type="SUPFAM" id="SSF81321">
    <property type="entry name" value="Family A G protein-coupled receptor-like"/>
    <property type="match status" value="1"/>
</dbReference>
<dbReference type="PROSITE" id="PS00237">
    <property type="entry name" value="G_PROTEIN_RECEP_F1_1"/>
    <property type="match status" value="1"/>
</dbReference>
<evidence type="ECO:0000313" key="11">
    <source>
        <dbReference type="EMBL" id="VDI31642.1"/>
    </source>
</evidence>
<evidence type="ECO:0000313" key="12">
    <source>
        <dbReference type="Proteomes" id="UP000596742"/>
    </source>
</evidence>
<dbReference type="OrthoDB" id="6161490at2759"/>
<comment type="caution">
    <text evidence="11">The sequence shown here is derived from an EMBL/GenBank/DDBJ whole genome shotgun (WGS) entry which is preliminary data.</text>
</comment>
<dbReference type="PROSITE" id="PS50262">
    <property type="entry name" value="G_PROTEIN_RECEP_F1_2"/>
    <property type="match status" value="1"/>
</dbReference>
<protein>
    <recommendedName>
        <fullName evidence="10">G-protein coupled receptors family 1 profile domain-containing protein</fullName>
    </recommendedName>
</protein>
<feature type="transmembrane region" description="Helical" evidence="9">
    <location>
        <begin position="118"/>
        <end position="139"/>
    </location>
</feature>
<dbReference type="GO" id="GO:0016020">
    <property type="term" value="C:membrane"/>
    <property type="evidence" value="ECO:0007669"/>
    <property type="project" value="UniProtKB-SubCell"/>
</dbReference>
<keyword evidence="6 8" id="KW-0675">Receptor</keyword>
<dbReference type="InterPro" id="IPR000276">
    <property type="entry name" value="GPCR_Rhodpsn"/>
</dbReference>
<feature type="transmembrane region" description="Helical" evidence="9">
    <location>
        <begin position="77"/>
        <end position="98"/>
    </location>
</feature>
<evidence type="ECO:0000256" key="8">
    <source>
        <dbReference type="RuleBase" id="RU000688"/>
    </source>
</evidence>